<dbReference type="GO" id="GO:0000009">
    <property type="term" value="F:alpha-1,6-mannosyltransferase activity"/>
    <property type="evidence" value="ECO:0007669"/>
    <property type="project" value="InterPro"/>
</dbReference>
<feature type="transmembrane region" description="Helical" evidence="12">
    <location>
        <begin position="300"/>
        <end position="320"/>
    </location>
</feature>
<keyword evidence="11 12" id="KW-0472">Membrane</keyword>
<evidence type="ECO:0000256" key="8">
    <source>
        <dbReference type="ARBA" id="ARBA00022692"/>
    </source>
</evidence>
<evidence type="ECO:0000256" key="3">
    <source>
        <dbReference type="ARBA" id="ARBA00008698"/>
    </source>
</evidence>
<dbReference type="GO" id="GO:0031501">
    <property type="term" value="C:mannosyltransferase complex"/>
    <property type="evidence" value="ECO:0007669"/>
    <property type="project" value="TreeGrafter"/>
</dbReference>
<dbReference type="GO" id="GO:0006506">
    <property type="term" value="P:GPI anchor biosynthetic process"/>
    <property type="evidence" value="ECO:0007669"/>
    <property type="project" value="UniProtKB-KW"/>
</dbReference>
<feature type="transmembrane region" description="Helical" evidence="12">
    <location>
        <begin position="111"/>
        <end position="133"/>
    </location>
</feature>
<protein>
    <recommendedName>
        <fullName evidence="4 12">GPI mannosyltransferase 2</fullName>
        <ecNumber evidence="12">2.4.1.-</ecNumber>
    </recommendedName>
</protein>
<name>A0AAD5HIQ9_UMBRA</name>
<evidence type="ECO:0000256" key="12">
    <source>
        <dbReference type="RuleBase" id="RU363112"/>
    </source>
</evidence>
<keyword evidence="8 12" id="KW-0812">Transmembrane</keyword>
<gene>
    <name evidence="13" type="ORF">K450DRAFT_219155</name>
</gene>
<dbReference type="GO" id="GO:0005789">
    <property type="term" value="C:endoplasmic reticulum membrane"/>
    <property type="evidence" value="ECO:0007669"/>
    <property type="project" value="UniProtKB-SubCell"/>
</dbReference>
<keyword evidence="5 12" id="KW-0337">GPI-anchor biosynthesis</keyword>
<feature type="transmembrane region" description="Helical" evidence="12">
    <location>
        <begin position="171"/>
        <end position="188"/>
    </location>
</feature>
<comment type="similarity">
    <text evidence="3 12">Belongs to the PIGV family.</text>
</comment>
<comment type="function">
    <text evidence="12">Mannosyltransferase involved in glycosylphosphatidylinositol-anchor biosynthesis.</text>
</comment>
<feature type="transmembrane region" description="Helical" evidence="12">
    <location>
        <begin position="365"/>
        <end position="387"/>
    </location>
</feature>
<comment type="subcellular location">
    <subcellularLocation>
        <location evidence="1 12">Endoplasmic reticulum membrane</location>
        <topology evidence="1 12">Multi-pass membrane protein</topology>
    </subcellularLocation>
</comment>
<evidence type="ECO:0000256" key="4">
    <source>
        <dbReference type="ARBA" id="ARBA00013795"/>
    </source>
</evidence>
<dbReference type="EC" id="2.4.1.-" evidence="12"/>
<evidence type="ECO:0000256" key="1">
    <source>
        <dbReference type="ARBA" id="ARBA00004477"/>
    </source>
</evidence>
<dbReference type="RefSeq" id="XP_051449298.1">
    <property type="nucleotide sequence ID" value="XM_051585319.1"/>
</dbReference>
<accession>A0AAD5HIQ9</accession>
<feature type="transmembrane region" description="Helical" evidence="12">
    <location>
        <begin position="393"/>
        <end position="410"/>
    </location>
</feature>
<dbReference type="GeneID" id="75910667"/>
<evidence type="ECO:0000256" key="2">
    <source>
        <dbReference type="ARBA" id="ARBA00004687"/>
    </source>
</evidence>
<evidence type="ECO:0000256" key="5">
    <source>
        <dbReference type="ARBA" id="ARBA00022502"/>
    </source>
</evidence>
<dbReference type="AlphaFoldDB" id="A0AAD5HIQ9"/>
<reference evidence="13" key="1">
    <citation type="submission" date="2021-06" db="EMBL/GenBank/DDBJ databases">
        <authorList>
            <consortium name="DOE Joint Genome Institute"/>
            <person name="Mondo S.J."/>
            <person name="Amses K.R."/>
            <person name="Simmons D.R."/>
            <person name="Longcore J.E."/>
            <person name="Seto K."/>
            <person name="Alves G.H."/>
            <person name="Bonds A.E."/>
            <person name="Quandt C.A."/>
            <person name="Davis W.J."/>
            <person name="Chang Y."/>
            <person name="Letcher P.M."/>
            <person name="Powell M.J."/>
            <person name="Kuo A."/>
            <person name="Labutti K."/>
            <person name="Pangilinan J."/>
            <person name="Andreopoulos W."/>
            <person name="Tritt A."/>
            <person name="Riley R."/>
            <person name="Hundley H."/>
            <person name="Johnson J."/>
            <person name="Lipzen A."/>
            <person name="Barry K."/>
            <person name="Berbee M.L."/>
            <person name="Buchler N.E."/>
            <person name="Grigoriev I.V."/>
            <person name="Spatafora J.W."/>
            <person name="Stajich J.E."/>
            <person name="James T.Y."/>
        </authorList>
    </citation>
    <scope>NUCLEOTIDE SEQUENCE</scope>
    <source>
        <strain evidence="13">AG</strain>
    </source>
</reference>
<keyword evidence="10 12" id="KW-1133">Transmembrane helix</keyword>
<sequence length="443" mass="49942">MSRLLTVYATAASTRILTIILAVISKAFVDDYDSSAETILLGSSNALIPNNLLYQFFSVFVRWDAFYYLHIAENGYVYEQEHAFFPMLPMLSRLVSETVLSPFKYLIGDQYTLVLSGVLISNISFVLAAGVLYKLSNNVYHGNETLAYLSALAFALSPASMFISSFYSESLFALLTFTGMLCVSRQQYIRASVVWGIASATRSNAVLYSGYIVYDLVVRNYIRQKSVKNAIAGLTLAMGCTMLVCLGFITFQVYGYHLYCILDHRPWCQQTIPLLYSFVQKFYWGNGFLAYYEVKQIPNFLLASPIIMISCYGIWSYFSFDKSRFLTVGMKSDIAPVNDNEEKDDGVEEVPISSGFLSDKTLPHIYLWAILIIAVVTSMHVQIVTRFFSCLPVLYWFIGHVWMTALTPTASKSQKVIAKIILYYQILYGLVGVVLFASFFPPA</sequence>
<evidence type="ECO:0000256" key="6">
    <source>
        <dbReference type="ARBA" id="ARBA00022676"/>
    </source>
</evidence>
<dbReference type="PANTHER" id="PTHR12468">
    <property type="entry name" value="GPI MANNOSYLTRANSFERASE 2"/>
    <property type="match status" value="1"/>
</dbReference>
<organism evidence="13 14">
    <name type="scientific">Umbelopsis ramanniana AG</name>
    <dbReference type="NCBI Taxonomy" id="1314678"/>
    <lineage>
        <taxon>Eukaryota</taxon>
        <taxon>Fungi</taxon>
        <taxon>Fungi incertae sedis</taxon>
        <taxon>Mucoromycota</taxon>
        <taxon>Mucoromycotina</taxon>
        <taxon>Umbelopsidomycetes</taxon>
        <taxon>Umbelopsidales</taxon>
        <taxon>Umbelopsidaceae</taxon>
        <taxon>Umbelopsis</taxon>
    </lineage>
</organism>
<evidence type="ECO:0000313" key="13">
    <source>
        <dbReference type="EMBL" id="KAI8584294.1"/>
    </source>
</evidence>
<dbReference type="Pfam" id="PF04188">
    <property type="entry name" value="Mannosyl_trans2"/>
    <property type="match status" value="1"/>
</dbReference>
<dbReference type="PANTHER" id="PTHR12468:SF2">
    <property type="entry name" value="GPI MANNOSYLTRANSFERASE 2"/>
    <property type="match status" value="1"/>
</dbReference>
<comment type="pathway">
    <text evidence="2 12">Glycolipid biosynthesis; glycosylphosphatidylinositol-anchor biosynthesis.</text>
</comment>
<keyword evidence="6 12" id="KW-0328">Glycosyltransferase</keyword>
<evidence type="ECO:0000256" key="9">
    <source>
        <dbReference type="ARBA" id="ARBA00022824"/>
    </source>
</evidence>
<feature type="transmembrane region" description="Helical" evidence="12">
    <location>
        <begin position="230"/>
        <end position="254"/>
    </location>
</feature>
<keyword evidence="9 12" id="KW-0256">Endoplasmic reticulum</keyword>
<dbReference type="GO" id="GO:0004376">
    <property type="term" value="F:GPI mannosyltransferase activity"/>
    <property type="evidence" value="ECO:0007669"/>
    <property type="project" value="InterPro"/>
</dbReference>
<evidence type="ECO:0000313" key="14">
    <source>
        <dbReference type="Proteomes" id="UP001206595"/>
    </source>
</evidence>
<reference evidence="13" key="2">
    <citation type="journal article" date="2022" name="Proc. Natl. Acad. Sci. U.S.A.">
        <title>Diploid-dominant life cycles characterize the early evolution of Fungi.</title>
        <authorList>
            <person name="Amses K.R."/>
            <person name="Simmons D.R."/>
            <person name="Longcore J.E."/>
            <person name="Mondo S.J."/>
            <person name="Seto K."/>
            <person name="Jeronimo G.H."/>
            <person name="Bonds A.E."/>
            <person name="Quandt C.A."/>
            <person name="Davis W.J."/>
            <person name="Chang Y."/>
            <person name="Federici B.A."/>
            <person name="Kuo A."/>
            <person name="LaButti K."/>
            <person name="Pangilinan J."/>
            <person name="Andreopoulos W."/>
            <person name="Tritt A."/>
            <person name="Riley R."/>
            <person name="Hundley H."/>
            <person name="Johnson J."/>
            <person name="Lipzen A."/>
            <person name="Barry K."/>
            <person name="Lang B.F."/>
            <person name="Cuomo C.A."/>
            <person name="Buchler N.E."/>
            <person name="Grigoriev I.V."/>
            <person name="Spatafora J.W."/>
            <person name="Stajich J.E."/>
            <person name="James T.Y."/>
        </authorList>
    </citation>
    <scope>NUCLEOTIDE SEQUENCE</scope>
    <source>
        <strain evidence="13">AG</strain>
    </source>
</reference>
<comment type="caution">
    <text evidence="13">The sequence shown here is derived from an EMBL/GenBank/DDBJ whole genome shotgun (WGS) entry which is preliminary data.</text>
</comment>
<proteinExistence type="inferred from homology"/>
<keyword evidence="7 12" id="KW-0808">Transferase</keyword>
<evidence type="ECO:0000256" key="11">
    <source>
        <dbReference type="ARBA" id="ARBA00023136"/>
    </source>
</evidence>
<evidence type="ECO:0000256" key="10">
    <source>
        <dbReference type="ARBA" id="ARBA00022989"/>
    </source>
</evidence>
<feature type="transmembrane region" description="Helical" evidence="12">
    <location>
        <begin position="6"/>
        <end position="24"/>
    </location>
</feature>
<keyword evidence="14" id="KW-1185">Reference proteome</keyword>
<feature type="transmembrane region" description="Helical" evidence="12">
    <location>
        <begin position="422"/>
        <end position="440"/>
    </location>
</feature>
<dbReference type="EMBL" id="MU620893">
    <property type="protein sequence ID" value="KAI8584294.1"/>
    <property type="molecule type" value="Genomic_DNA"/>
</dbReference>
<dbReference type="InterPro" id="IPR007315">
    <property type="entry name" value="PIG-V/Gpi18"/>
</dbReference>
<evidence type="ECO:0000256" key="7">
    <source>
        <dbReference type="ARBA" id="ARBA00022679"/>
    </source>
</evidence>
<dbReference type="Proteomes" id="UP001206595">
    <property type="component" value="Unassembled WGS sequence"/>
</dbReference>